<name>A0A223D354_9BACL</name>
<protein>
    <submittedName>
        <fullName evidence="1">Uncharacterized protein</fullName>
    </submittedName>
</protein>
<accession>A0A223D354</accession>
<evidence type="ECO:0000313" key="2">
    <source>
        <dbReference type="Proteomes" id="UP000214688"/>
    </source>
</evidence>
<dbReference type="Proteomes" id="UP000214688">
    <property type="component" value="Chromosome"/>
</dbReference>
<sequence>MERKRLGLKLDADSKREMIETMMSHLKPEQMTDTMRGLLQQVKGTETVAEDSDSVEEADT</sequence>
<keyword evidence="2" id="KW-1185">Reference proteome</keyword>
<dbReference type="EMBL" id="CP022657">
    <property type="protein sequence ID" value="ASS76079.1"/>
    <property type="molecule type" value="Genomic_DNA"/>
</dbReference>
<dbReference type="AlphaFoldDB" id="A0A223D354"/>
<dbReference type="KEGG" id="tab:CIG75_14690"/>
<evidence type="ECO:0000313" key="1">
    <source>
        <dbReference type="EMBL" id="ASS76079.1"/>
    </source>
</evidence>
<organism evidence="1 2">
    <name type="scientific">Tumebacillus algifaecis</name>
    <dbReference type="NCBI Taxonomy" id="1214604"/>
    <lineage>
        <taxon>Bacteria</taxon>
        <taxon>Bacillati</taxon>
        <taxon>Bacillota</taxon>
        <taxon>Bacilli</taxon>
        <taxon>Bacillales</taxon>
        <taxon>Alicyclobacillaceae</taxon>
        <taxon>Tumebacillus</taxon>
    </lineage>
</organism>
<dbReference type="OrthoDB" id="9997306at2"/>
<gene>
    <name evidence="1" type="ORF">CIG75_14690</name>
</gene>
<dbReference type="RefSeq" id="WP_094237313.1">
    <property type="nucleotide sequence ID" value="NZ_CP022657.1"/>
</dbReference>
<reference evidence="1 2" key="1">
    <citation type="journal article" date="2015" name="Int. J. Syst. Evol. Microbiol.">
        <title>Tumebacillus algifaecis sp. nov., isolated from decomposing algal scum.</title>
        <authorList>
            <person name="Wu Y.F."/>
            <person name="Zhang B."/>
            <person name="Xing P."/>
            <person name="Wu Q.L."/>
            <person name="Liu S.J."/>
        </authorList>
    </citation>
    <scope>NUCLEOTIDE SEQUENCE [LARGE SCALE GENOMIC DNA]</scope>
    <source>
        <strain evidence="1 2">THMBR28</strain>
    </source>
</reference>
<proteinExistence type="predicted"/>